<evidence type="ECO:0000256" key="3">
    <source>
        <dbReference type="ARBA" id="ARBA00006462"/>
    </source>
</evidence>
<evidence type="ECO:0000256" key="10">
    <source>
        <dbReference type="ARBA" id="ARBA00022989"/>
    </source>
</evidence>
<keyword evidence="8" id="KW-0547">Nucleotide-binding</keyword>
<keyword evidence="7 12" id="KW-0812">Transmembrane</keyword>
<sequence length="315" mass="36735">MAAEESTSTTKSTSKLSGPVLFLLQGIGIGYLITQVFLWPIINLSSRTSRTLNITSKRDVDLYEEVRVLCFVYTKSSQHHLQAMGVFRTWGKRCNKLVFMSDKEDTEMGAVNLPGNGKRIETWRKTKQALKYIFDYHLDEADWFLEADTETYVIMENLRQMLYPYSSSMPIYFGSPGIVMSRAALRRFVELSLPNATLCEPKDTGATMGKLRECLNNVKVVAGNPRDPKGRRRMYLIDPQARLNAYLRYDPNYWFWQYISYRTQEGTFAWSNYPVTFHYVQARNMFYFEYMIYRLRAFGPKRINESLTDKIVEAK</sequence>
<keyword evidence="10 12" id="KW-1133">Transmembrane helix</keyword>
<comment type="pathway">
    <text evidence="2">Protein modification; protein glycosylation.</text>
</comment>
<evidence type="ECO:0000259" key="13">
    <source>
        <dbReference type="Pfam" id="PF02434"/>
    </source>
</evidence>
<keyword evidence="9" id="KW-0735">Signal-anchor</keyword>
<evidence type="ECO:0000313" key="15">
    <source>
        <dbReference type="Proteomes" id="UP001500889"/>
    </source>
</evidence>
<evidence type="ECO:0000313" key="14">
    <source>
        <dbReference type="EMBL" id="BFF94234.1"/>
    </source>
</evidence>
<accession>A0AAU9FEU3</accession>
<comment type="similarity">
    <text evidence="3">Belongs to the glycosyltransferase 31 family. Beta3-Gal-T subfamily.</text>
</comment>
<protein>
    <recommendedName>
        <fullName evidence="4">N-acetylgalactosaminide beta-1,3-galactosyltransferase</fullName>
        <ecNumber evidence="4">2.4.1.122</ecNumber>
    </recommendedName>
</protein>
<dbReference type="InterPro" id="IPR003378">
    <property type="entry name" value="Fringe-like_glycosylTrfase"/>
</dbReference>
<dbReference type="PANTHER" id="PTHR23033">
    <property type="entry name" value="BETA1,3-GALACTOSYLTRANSFERASE"/>
    <property type="match status" value="1"/>
</dbReference>
<name>A0AAU9FEU3_DROMD</name>
<feature type="transmembrane region" description="Helical" evidence="12">
    <location>
        <begin position="20"/>
        <end position="42"/>
    </location>
</feature>
<organism evidence="14 15">
    <name type="scientific">Drosophila madeirensis</name>
    <name type="common">Fruit fly</name>
    <dbReference type="NCBI Taxonomy" id="30013"/>
    <lineage>
        <taxon>Eukaryota</taxon>
        <taxon>Metazoa</taxon>
        <taxon>Ecdysozoa</taxon>
        <taxon>Arthropoda</taxon>
        <taxon>Hexapoda</taxon>
        <taxon>Insecta</taxon>
        <taxon>Pterygota</taxon>
        <taxon>Neoptera</taxon>
        <taxon>Endopterygota</taxon>
        <taxon>Diptera</taxon>
        <taxon>Brachycera</taxon>
        <taxon>Muscomorpha</taxon>
        <taxon>Ephydroidea</taxon>
        <taxon>Drosophilidae</taxon>
        <taxon>Drosophila</taxon>
        <taxon>Sophophora</taxon>
    </lineage>
</organism>
<dbReference type="EMBL" id="AP029264">
    <property type="protein sequence ID" value="BFF94234.1"/>
    <property type="molecule type" value="Genomic_DNA"/>
</dbReference>
<evidence type="ECO:0000256" key="7">
    <source>
        <dbReference type="ARBA" id="ARBA00022692"/>
    </source>
</evidence>
<evidence type="ECO:0000256" key="8">
    <source>
        <dbReference type="ARBA" id="ARBA00022741"/>
    </source>
</evidence>
<feature type="domain" description="Fringe-like glycosyltransferase" evidence="13">
    <location>
        <begin position="72"/>
        <end position="179"/>
    </location>
</feature>
<keyword evidence="5" id="KW-0328">Glycosyltransferase</keyword>
<evidence type="ECO:0000256" key="11">
    <source>
        <dbReference type="ARBA" id="ARBA00023136"/>
    </source>
</evidence>
<dbReference type="GO" id="GO:0016263">
    <property type="term" value="F:glycoprotein-N-acetylgalactosamine 3-beta-galactosyltransferase activity"/>
    <property type="evidence" value="ECO:0007669"/>
    <property type="project" value="UniProtKB-EC"/>
</dbReference>
<dbReference type="Proteomes" id="UP001500889">
    <property type="component" value="Chromosome U"/>
</dbReference>
<evidence type="ECO:0000256" key="1">
    <source>
        <dbReference type="ARBA" id="ARBA00004606"/>
    </source>
</evidence>
<evidence type="ECO:0000256" key="4">
    <source>
        <dbReference type="ARBA" id="ARBA00012557"/>
    </source>
</evidence>
<dbReference type="Pfam" id="PF02434">
    <property type="entry name" value="Fringe"/>
    <property type="match status" value="1"/>
</dbReference>
<dbReference type="GO" id="GO:0000166">
    <property type="term" value="F:nucleotide binding"/>
    <property type="evidence" value="ECO:0007669"/>
    <property type="project" value="UniProtKB-KW"/>
</dbReference>
<keyword evidence="15" id="KW-1185">Reference proteome</keyword>
<evidence type="ECO:0000256" key="9">
    <source>
        <dbReference type="ARBA" id="ARBA00022968"/>
    </source>
</evidence>
<evidence type="ECO:0000256" key="5">
    <source>
        <dbReference type="ARBA" id="ARBA00022676"/>
    </source>
</evidence>
<reference evidence="14 15" key="1">
    <citation type="submission" date="2024-02" db="EMBL/GenBank/DDBJ databases">
        <title>A chromosome-level genome assembly of Drosophila madeirensis, a fruit fly species endemic to Madeira island.</title>
        <authorList>
            <person name="Tomihara K."/>
            <person name="Llopart A."/>
            <person name="Yamamoto D."/>
        </authorList>
    </citation>
    <scope>NUCLEOTIDE SEQUENCE [LARGE SCALE GENOMIC DNA]</scope>
    <source>
        <strain evidence="14 15">RF1</strain>
    </source>
</reference>
<gene>
    <name evidence="14" type="ORF">DMAD_11923</name>
</gene>
<proteinExistence type="inferred from homology"/>
<dbReference type="EC" id="2.4.1.122" evidence="4"/>
<dbReference type="PANTHER" id="PTHR23033:SF14">
    <property type="entry name" value="GLYCOPROTEIN-N-ACETYLGALACTOSAMINE 3-BETA-GALACTOSYLTRANSFERASE 1-RELATED"/>
    <property type="match status" value="1"/>
</dbReference>
<evidence type="ECO:0000256" key="12">
    <source>
        <dbReference type="SAM" id="Phobius"/>
    </source>
</evidence>
<dbReference type="Gene3D" id="3.90.550.50">
    <property type="match status" value="1"/>
</dbReference>
<evidence type="ECO:0000256" key="6">
    <source>
        <dbReference type="ARBA" id="ARBA00022679"/>
    </source>
</evidence>
<dbReference type="InterPro" id="IPR026050">
    <property type="entry name" value="C1GALT1/C1GALT1_chp1"/>
</dbReference>
<dbReference type="GO" id="GO:0016020">
    <property type="term" value="C:membrane"/>
    <property type="evidence" value="ECO:0007669"/>
    <property type="project" value="UniProtKB-SubCell"/>
</dbReference>
<keyword evidence="11 12" id="KW-0472">Membrane</keyword>
<keyword evidence="6" id="KW-0808">Transferase</keyword>
<evidence type="ECO:0000256" key="2">
    <source>
        <dbReference type="ARBA" id="ARBA00004922"/>
    </source>
</evidence>
<dbReference type="AlphaFoldDB" id="A0AAU9FEU3"/>
<comment type="subcellular location">
    <subcellularLocation>
        <location evidence="1">Membrane</location>
        <topology evidence="1">Single-pass type II membrane protein</topology>
    </subcellularLocation>
</comment>